<evidence type="ECO:0000256" key="2">
    <source>
        <dbReference type="SAM" id="Phobius"/>
    </source>
</evidence>
<dbReference type="Pfam" id="PF15993">
    <property type="entry name" value="Fuseless"/>
    <property type="match status" value="2"/>
</dbReference>
<feature type="region of interest" description="Disordered" evidence="1">
    <location>
        <begin position="255"/>
        <end position="278"/>
    </location>
</feature>
<dbReference type="GO" id="GO:0007270">
    <property type="term" value="P:neuron-neuron synaptic transmission"/>
    <property type="evidence" value="ECO:0007669"/>
    <property type="project" value="TreeGrafter"/>
</dbReference>
<dbReference type="PANTHER" id="PTHR35270:SF2">
    <property type="entry name" value="FUSELESS, ISOFORM A"/>
    <property type="match status" value="1"/>
</dbReference>
<sequence>MSCTETRDHRSQDWRMIEMKKGVITPVTLDRQSSRCHYTILVVLDAIFSALVAAPAVVGYWRGTWGLSDIYMFPDDPNSRDCTLYVLDCVFSVGVVGTLVVFVWRGIWVLLDHHLFPENREYSAIGSMVIGYILVAITFCLQPVMRYVCSRLEGLPRLLAADAFLFLSFLGTVNVWRGIWGLLEVWLFPENVALSCWITHIGCFLFLGLLNCSNSILVRGVYIDAEEEEGKCVVFPCHYLRLFFKIEREKKEARRQGHLGMSRDYSPSENAGKDAENGDLLNCTSLPTIIPANPESLVLK</sequence>
<dbReference type="PANTHER" id="PTHR35270">
    <property type="entry name" value="FUSELESS, ISOFORM A"/>
    <property type="match status" value="1"/>
</dbReference>
<dbReference type="InterPro" id="IPR032751">
    <property type="entry name" value="Fuseless"/>
</dbReference>
<dbReference type="GO" id="GO:0070073">
    <property type="term" value="P:clustering of voltage-gated calcium channels"/>
    <property type="evidence" value="ECO:0007669"/>
    <property type="project" value="TreeGrafter"/>
</dbReference>
<feature type="transmembrane region" description="Helical" evidence="2">
    <location>
        <begin position="124"/>
        <end position="145"/>
    </location>
</feature>
<dbReference type="GO" id="GO:0042734">
    <property type="term" value="C:presynaptic membrane"/>
    <property type="evidence" value="ECO:0007669"/>
    <property type="project" value="TreeGrafter"/>
</dbReference>
<keyword evidence="2" id="KW-1133">Transmembrane helix</keyword>
<evidence type="ECO:0000313" key="3">
    <source>
        <dbReference type="EMBL" id="JAG77055.1"/>
    </source>
</evidence>
<dbReference type="EMBL" id="GBYB01007288">
    <property type="protein sequence ID" value="JAG77055.1"/>
    <property type="molecule type" value="Transcribed_RNA"/>
</dbReference>
<proteinExistence type="predicted"/>
<protein>
    <submittedName>
        <fullName evidence="3">MatK_3 protein</fullName>
    </submittedName>
</protein>
<feature type="transmembrane region" description="Helical" evidence="2">
    <location>
        <begin position="157"/>
        <end position="180"/>
    </location>
</feature>
<keyword evidence="2" id="KW-0812">Transmembrane</keyword>
<organism evidence="3">
    <name type="scientific">Fopius arisanus</name>
    <dbReference type="NCBI Taxonomy" id="64838"/>
    <lineage>
        <taxon>Eukaryota</taxon>
        <taxon>Metazoa</taxon>
        <taxon>Ecdysozoa</taxon>
        <taxon>Arthropoda</taxon>
        <taxon>Hexapoda</taxon>
        <taxon>Insecta</taxon>
        <taxon>Pterygota</taxon>
        <taxon>Neoptera</taxon>
        <taxon>Endopterygota</taxon>
        <taxon>Hymenoptera</taxon>
        <taxon>Apocrita</taxon>
        <taxon>Ichneumonoidea</taxon>
        <taxon>Braconidae</taxon>
        <taxon>Opiinae</taxon>
        <taxon>Fopius</taxon>
    </lineage>
</organism>
<gene>
    <name evidence="3" type="primary">matK_3</name>
    <name evidence="3" type="ORF">g.29762</name>
</gene>
<reference evidence="3" key="1">
    <citation type="submission" date="2015-01" db="EMBL/GenBank/DDBJ databases">
        <title>Transcriptome Assembly of Fopius arisanus.</title>
        <authorList>
            <person name="Geib S."/>
        </authorList>
    </citation>
    <scope>NUCLEOTIDE SEQUENCE</scope>
</reference>
<evidence type="ECO:0000256" key="1">
    <source>
        <dbReference type="SAM" id="MobiDB-lite"/>
    </source>
</evidence>
<dbReference type="GO" id="GO:0007274">
    <property type="term" value="P:neuromuscular synaptic transmission"/>
    <property type="evidence" value="ECO:0007669"/>
    <property type="project" value="TreeGrafter"/>
</dbReference>
<feature type="transmembrane region" description="Helical" evidence="2">
    <location>
        <begin position="82"/>
        <end position="104"/>
    </location>
</feature>
<feature type="transmembrane region" description="Helical" evidence="2">
    <location>
        <begin position="38"/>
        <end position="61"/>
    </location>
</feature>
<keyword evidence="2" id="KW-0472">Membrane</keyword>
<accession>A0A0C9Q0E1</accession>
<feature type="transmembrane region" description="Helical" evidence="2">
    <location>
        <begin position="192"/>
        <end position="210"/>
    </location>
</feature>
<dbReference type="AlphaFoldDB" id="A0A0C9Q0E1"/>
<name>A0A0C9Q0E1_9HYME</name>